<dbReference type="PANTHER" id="PTHR38589">
    <property type="entry name" value="BLR0621 PROTEIN"/>
    <property type="match status" value="1"/>
</dbReference>
<gene>
    <name evidence="2" type="ORF">M0638_16735</name>
</gene>
<dbReference type="Pfam" id="PF03734">
    <property type="entry name" value="YkuD"/>
    <property type="match status" value="1"/>
</dbReference>
<dbReference type="AlphaFoldDB" id="A0A9X1YAC5"/>
<protein>
    <submittedName>
        <fullName evidence="2">L,D-transpeptidase family protein</fullName>
    </submittedName>
</protein>
<sequence>MPAAPAEPGFGIVVPDPAGGGGPSAAWLSYNGAVLRCAIGRTGVQPDKREGDGGTPPGRLVLRRVLYRADRGPPPACRVPVEPIARDDGWCDDADHPAYNRPVRLPFAASHEELWREDRLYDLIGVLGWNDDPPVRGRGSAIFLHVAAPDFAPTAGCVSLPEAELRRLLASGLAGLQVLAA</sequence>
<dbReference type="PANTHER" id="PTHR38589:SF1">
    <property type="entry name" value="BLR0621 PROTEIN"/>
    <property type="match status" value="1"/>
</dbReference>
<organism evidence="2 3">
    <name type="scientific">Roseomonas acroporae</name>
    <dbReference type="NCBI Taxonomy" id="2937791"/>
    <lineage>
        <taxon>Bacteria</taxon>
        <taxon>Pseudomonadati</taxon>
        <taxon>Pseudomonadota</taxon>
        <taxon>Alphaproteobacteria</taxon>
        <taxon>Acetobacterales</taxon>
        <taxon>Roseomonadaceae</taxon>
        <taxon>Roseomonas</taxon>
    </lineage>
</organism>
<evidence type="ECO:0000313" key="2">
    <source>
        <dbReference type="EMBL" id="MCK8786025.1"/>
    </source>
</evidence>
<evidence type="ECO:0000313" key="3">
    <source>
        <dbReference type="Proteomes" id="UP001139516"/>
    </source>
</evidence>
<accession>A0A9X1YAC5</accession>
<dbReference type="EMBL" id="JALPRX010000073">
    <property type="protein sequence ID" value="MCK8786025.1"/>
    <property type="molecule type" value="Genomic_DNA"/>
</dbReference>
<proteinExistence type="predicted"/>
<comment type="caution">
    <text evidence="2">The sequence shown here is derived from an EMBL/GenBank/DDBJ whole genome shotgun (WGS) entry which is preliminary data.</text>
</comment>
<dbReference type="RefSeq" id="WP_248668143.1">
    <property type="nucleotide sequence ID" value="NZ_JALPRX010000073.1"/>
</dbReference>
<dbReference type="Proteomes" id="UP001139516">
    <property type="component" value="Unassembled WGS sequence"/>
</dbReference>
<dbReference type="InterPro" id="IPR005490">
    <property type="entry name" value="LD_TPept_cat_dom"/>
</dbReference>
<keyword evidence="3" id="KW-1185">Reference proteome</keyword>
<dbReference type="GO" id="GO:0016740">
    <property type="term" value="F:transferase activity"/>
    <property type="evidence" value="ECO:0007669"/>
    <property type="project" value="InterPro"/>
</dbReference>
<name>A0A9X1YAC5_9PROT</name>
<feature type="domain" description="L,D-TPase catalytic" evidence="1">
    <location>
        <begin position="35"/>
        <end position="169"/>
    </location>
</feature>
<evidence type="ECO:0000259" key="1">
    <source>
        <dbReference type="Pfam" id="PF03734"/>
    </source>
</evidence>
<reference evidence="2" key="1">
    <citation type="submission" date="2022-04" db="EMBL/GenBank/DDBJ databases">
        <title>Roseomonas acroporae sp. nov., isolated from coral Acropora digitifera.</title>
        <authorList>
            <person name="Sun H."/>
        </authorList>
    </citation>
    <scope>NUCLEOTIDE SEQUENCE</scope>
    <source>
        <strain evidence="2">NAR14</strain>
    </source>
</reference>